<name>A0AAV3NQW3_LITER</name>
<feature type="compositionally biased region" description="Polar residues" evidence="1">
    <location>
        <begin position="1"/>
        <end position="18"/>
    </location>
</feature>
<feature type="region of interest" description="Disordered" evidence="1">
    <location>
        <begin position="27"/>
        <end position="47"/>
    </location>
</feature>
<reference evidence="2 3" key="1">
    <citation type="submission" date="2024-01" db="EMBL/GenBank/DDBJ databases">
        <title>The complete chloroplast genome sequence of Lithospermum erythrorhizon: insights into the phylogenetic relationship among Boraginaceae species and the maternal lineages of purple gromwells.</title>
        <authorList>
            <person name="Okada T."/>
            <person name="Watanabe K."/>
        </authorList>
    </citation>
    <scope>NUCLEOTIDE SEQUENCE [LARGE SCALE GENOMIC DNA]</scope>
</reference>
<protein>
    <submittedName>
        <fullName evidence="2">Uncharacterized protein</fullName>
    </submittedName>
</protein>
<dbReference type="EMBL" id="BAABME010000151">
    <property type="protein sequence ID" value="GAA0140148.1"/>
    <property type="molecule type" value="Genomic_DNA"/>
</dbReference>
<feature type="compositionally biased region" description="Polar residues" evidence="1">
    <location>
        <begin position="27"/>
        <end position="45"/>
    </location>
</feature>
<evidence type="ECO:0000256" key="1">
    <source>
        <dbReference type="SAM" id="MobiDB-lite"/>
    </source>
</evidence>
<keyword evidence="3" id="KW-1185">Reference proteome</keyword>
<evidence type="ECO:0000313" key="3">
    <source>
        <dbReference type="Proteomes" id="UP001454036"/>
    </source>
</evidence>
<comment type="caution">
    <text evidence="2">The sequence shown here is derived from an EMBL/GenBank/DDBJ whole genome shotgun (WGS) entry which is preliminary data.</text>
</comment>
<organism evidence="2 3">
    <name type="scientific">Lithospermum erythrorhizon</name>
    <name type="common">Purple gromwell</name>
    <name type="synonym">Lithospermum officinale var. erythrorhizon</name>
    <dbReference type="NCBI Taxonomy" id="34254"/>
    <lineage>
        <taxon>Eukaryota</taxon>
        <taxon>Viridiplantae</taxon>
        <taxon>Streptophyta</taxon>
        <taxon>Embryophyta</taxon>
        <taxon>Tracheophyta</taxon>
        <taxon>Spermatophyta</taxon>
        <taxon>Magnoliopsida</taxon>
        <taxon>eudicotyledons</taxon>
        <taxon>Gunneridae</taxon>
        <taxon>Pentapetalae</taxon>
        <taxon>asterids</taxon>
        <taxon>lamiids</taxon>
        <taxon>Boraginales</taxon>
        <taxon>Boraginaceae</taxon>
        <taxon>Boraginoideae</taxon>
        <taxon>Lithospermeae</taxon>
        <taxon>Lithospermum</taxon>
    </lineage>
</organism>
<dbReference type="AlphaFoldDB" id="A0AAV3NQW3"/>
<gene>
    <name evidence="2" type="ORF">LIER_01554</name>
</gene>
<feature type="region of interest" description="Disordered" evidence="1">
    <location>
        <begin position="1"/>
        <end position="20"/>
    </location>
</feature>
<dbReference type="PANTHER" id="PTHR35131:SF1">
    <property type="entry name" value="EXPRESSED PROTEIN"/>
    <property type="match status" value="1"/>
</dbReference>
<sequence>MFCSSSSAPTMPRLQTASLEKRACSISSKVQNEAQETPGPDSNSIGKMAANTVPLGIGSKGTVGSLLRQELEYFSWLESGCKDSCPKGRSQLIETHSHSANIIIQIDLQEPKD</sequence>
<dbReference type="Proteomes" id="UP001454036">
    <property type="component" value="Unassembled WGS sequence"/>
</dbReference>
<dbReference type="PANTHER" id="PTHR35131">
    <property type="entry name" value="EXPRESSED PROTEIN"/>
    <property type="match status" value="1"/>
</dbReference>
<proteinExistence type="predicted"/>
<evidence type="ECO:0000313" key="2">
    <source>
        <dbReference type="EMBL" id="GAA0140148.1"/>
    </source>
</evidence>
<accession>A0AAV3NQW3</accession>